<evidence type="ECO:0000313" key="3">
    <source>
        <dbReference type="Proteomes" id="UP001241747"/>
    </source>
</evidence>
<organism evidence="2 3">
    <name type="scientific">Xanthobacter agilis</name>
    <dbReference type="NCBI Taxonomy" id="47492"/>
    <lineage>
        <taxon>Bacteria</taxon>
        <taxon>Pseudomonadati</taxon>
        <taxon>Pseudomonadota</taxon>
        <taxon>Alphaproteobacteria</taxon>
        <taxon>Hyphomicrobiales</taxon>
        <taxon>Xanthobacteraceae</taxon>
        <taxon>Xanthobacter</taxon>
    </lineage>
</organism>
<accession>A0ABU0LHZ4</accession>
<keyword evidence="1" id="KW-0812">Transmembrane</keyword>
<reference evidence="2 3" key="1">
    <citation type="submission" date="2023-07" db="EMBL/GenBank/DDBJ databases">
        <title>Genomic Encyclopedia of Type Strains, Phase IV (KMG-IV): sequencing the most valuable type-strain genomes for metagenomic binning, comparative biology and taxonomic classification.</title>
        <authorList>
            <person name="Goeker M."/>
        </authorList>
    </citation>
    <scope>NUCLEOTIDE SEQUENCE [LARGE SCALE GENOMIC DNA]</scope>
    <source>
        <strain evidence="2 3">DSM 3770</strain>
    </source>
</reference>
<sequence length="33" mass="3569">MDERWKRLVRGPIFPALAATLIAAIAAVQGYAV</sequence>
<comment type="caution">
    <text evidence="2">The sequence shown here is derived from an EMBL/GenBank/DDBJ whole genome shotgun (WGS) entry which is preliminary data.</text>
</comment>
<gene>
    <name evidence="2" type="ORF">QOZ94_003563</name>
</gene>
<keyword evidence="1" id="KW-0472">Membrane</keyword>
<dbReference type="Proteomes" id="UP001241747">
    <property type="component" value="Unassembled WGS sequence"/>
</dbReference>
<dbReference type="EMBL" id="JAUSVY010000009">
    <property type="protein sequence ID" value="MDQ0506749.1"/>
    <property type="molecule type" value="Genomic_DNA"/>
</dbReference>
<name>A0ABU0LHZ4_XANAG</name>
<protein>
    <submittedName>
        <fullName evidence="2">Uncharacterized protein</fullName>
    </submittedName>
</protein>
<evidence type="ECO:0000256" key="1">
    <source>
        <dbReference type="SAM" id="Phobius"/>
    </source>
</evidence>
<keyword evidence="1" id="KW-1133">Transmembrane helix</keyword>
<proteinExistence type="predicted"/>
<keyword evidence="3" id="KW-1185">Reference proteome</keyword>
<evidence type="ECO:0000313" key="2">
    <source>
        <dbReference type="EMBL" id="MDQ0506749.1"/>
    </source>
</evidence>
<feature type="transmembrane region" description="Helical" evidence="1">
    <location>
        <begin position="12"/>
        <end position="32"/>
    </location>
</feature>